<accession>A0A2S7T0N1</accession>
<protein>
    <recommendedName>
        <fullName evidence="4">ATP synthase subunit I</fullName>
    </recommendedName>
</protein>
<feature type="transmembrane region" description="Helical" evidence="1">
    <location>
        <begin position="63"/>
        <end position="87"/>
    </location>
</feature>
<evidence type="ECO:0008006" key="4">
    <source>
        <dbReference type="Google" id="ProtNLM"/>
    </source>
</evidence>
<evidence type="ECO:0000313" key="2">
    <source>
        <dbReference type="EMBL" id="PQJ12488.1"/>
    </source>
</evidence>
<proteinExistence type="predicted"/>
<feature type="transmembrane region" description="Helical" evidence="1">
    <location>
        <begin position="29"/>
        <end position="51"/>
    </location>
</feature>
<comment type="caution">
    <text evidence="2">The sequence shown here is derived from an EMBL/GenBank/DDBJ whole genome shotgun (WGS) entry which is preliminary data.</text>
</comment>
<feature type="transmembrane region" description="Helical" evidence="1">
    <location>
        <begin position="5"/>
        <end position="23"/>
    </location>
</feature>
<keyword evidence="1" id="KW-0812">Transmembrane</keyword>
<sequence length="125" mass="13802">MKKTFTVTIVSIFVILSIVFFVLQHQLPAFRFAVLETGNAIMVVLSLSAFYMVNKQIGKPGGAFVRGVSGASFLKLMVCMVAILVYVAINRSTVHKPSIFILMAIYLVYSATETMLLSKMARTTK</sequence>
<evidence type="ECO:0000313" key="3">
    <source>
        <dbReference type="Proteomes" id="UP000239872"/>
    </source>
</evidence>
<name>A0A2S7T0N1_9BACT</name>
<gene>
    <name evidence="2" type="ORF">CJD36_001695</name>
</gene>
<dbReference type="OrthoDB" id="674037at2"/>
<keyword evidence="3" id="KW-1185">Reference proteome</keyword>
<evidence type="ECO:0000256" key="1">
    <source>
        <dbReference type="SAM" id="Phobius"/>
    </source>
</evidence>
<dbReference type="EMBL" id="PPSL01000001">
    <property type="protein sequence ID" value="PQJ12488.1"/>
    <property type="molecule type" value="Genomic_DNA"/>
</dbReference>
<dbReference type="RefSeq" id="WP_105037372.1">
    <property type="nucleotide sequence ID" value="NZ_PPSL01000001.1"/>
</dbReference>
<dbReference type="AlphaFoldDB" id="A0A2S7T0N1"/>
<feature type="transmembrane region" description="Helical" evidence="1">
    <location>
        <begin position="99"/>
        <end position="117"/>
    </location>
</feature>
<organism evidence="2 3">
    <name type="scientific">Flavipsychrobacter stenotrophus</name>
    <dbReference type="NCBI Taxonomy" id="2077091"/>
    <lineage>
        <taxon>Bacteria</taxon>
        <taxon>Pseudomonadati</taxon>
        <taxon>Bacteroidota</taxon>
        <taxon>Chitinophagia</taxon>
        <taxon>Chitinophagales</taxon>
        <taxon>Chitinophagaceae</taxon>
        <taxon>Flavipsychrobacter</taxon>
    </lineage>
</organism>
<dbReference type="Proteomes" id="UP000239872">
    <property type="component" value="Unassembled WGS sequence"/>
</dbReference>
<reference evidence="2 3" key="1">
    <citation type="submission" date="2018-01" db="EMBL/GenBank/DDBJ databases">
        <title>A novel member of the phylum Bacteroidetes isolated from glacier ice.</title>
        <authorList>
            <person name="Liu Q."/>
            <person name="Xin Y.-H."/>
        </authorList>
    </citation>
    <scope>NUCLEOTIDE SEQUENCE [LARGE SCALE GENOMIC DNA]</scope>
    <source>
        <strain evidence="2 3">RB1R16</strain>
    </source>
</reference>
<keyword evidence="1" id="KW-0472">Membrane</keyword>
<keyword evidence="1" id="KW-1133">Transmembrane helix</keyword>